<dbReference type="Gene3D" id="2.130.10.10">
    <property type="entry name" value="YVTN repeat-like/Quinoprotein amine dehydrogenase"/>
    <property type="match status" value="1"/>
</dbReference>
<dbReference type="InterPro" id="IPR015943">
    <property type="entry name" value="WD40/YVTN_repeat-like_dom_sf"/>
</dbReference>
<dbReference type="SMART" id="SM00320">
    <property type="entry name" value="WD40"/>
    <property type="match status" value="7"/>
</dbReference>
<dbReference type="PROSITE" id="PS50082">
    <property type="entry name" value="WD_REPEATS_2"/>
    <property type="match status" value="4"/>
</dbReference>
<keyword evidence="6" id="KW-1185">Reference proteome</keyword>
<feature type="repeat" description="WD" evidence="4">
    <location>
        <begin position="62"/>
        <end position="96"/>
    </location>
</feature>
<evidence type="ECO:0000313" key="5">
    <source>
        <dbReference type="EMBL" id="KAF2745687.1"/>
    </source>
</evidence>
<dbReference type="CDD" id="cd00200">
    <property type="entry name" value="WD40"/>
    <property type="match status" value="1"/>
</dbReference>
<comment type="similarity">
    <text evidence="3">Belongs to the WD repeat CIA1 family.</text>
</comment>
<sequence>MASSPDRPPYTLQPLATFTPVSNCRTWQSAPHPTQPLLATACADRTVRVYSLTSFTLLHTISGGHKRSIRSVSWKPGTKGQSVLATGSFDASAGIWRRYEDEQHSRNDEDEDDDEDDAEDYQFSCILDGHESEIKSLSWSPTGQYLATCSRDKSVWIWEELEDDNFETIAVLQEHDGDVKCVAWHPEEDLLASASYDDTVRLYREDADDWVQVACIEGHKETVWWVEFEGAGMAERDFRAVKEGLSEERRAWVKEVERSGPRLATASDDCTVRIWRRKPKETDEAVGAKTGIRSIIRSYSLDEEWIQEAVLPKRHDRAVYSVAWSWRTGLLVSAGSDGKIVVYKERWKETEGQMDGVTAEAEGAKEMDAAPLTEWVVVAEKYSAHEVFEVNHVTWARRCDKGRRSDDEEVIVSTGDDGEVRLWTLDGGELS</sequence>
<comment type="function">
    <text evidence="3">Essential component of the cytosolic iron-sulfur (Fe/S) protein assembly machinery. Required for the maturation of extramitochondrial Fe/S proteins.</text>
</comment>
<feature type="repeat" description="WD" evidence="4">
    <location>
        <begin position="405"/>
        <end position="431"/>
    </location>
</feature>
<keyword evidence="2" id="KW-0677">Repeat</keyword>
<accession>A0A6A6V962</accession>
<dbReference type="Pfam" id="PF00400">
    <property type="entry name" value="WD40"/>
    <property type="match status" value="6"/>
</dbReference>
<dbReference type="Proteomes" id="UP000799440">
    <property type="component" value="Unassembled WGS sequence"/>
</dbReference>
<dbReference type="HAMAP" id="MF_03037">
    <property type="entry name" value="ciao1"/>
    <property type="match status" value="1"/>
</dbReference>
<evidence type="ECO:0000313" key="6">
    <source>
        <dbReference type="Proteomes" id="UP000799440"/>
    </source>
</evidence>
<dbReference type="SUPFAM" id="SSF50978">
    <property type="entry name" value="WD40 repeat-like"/>
    <property type="match status" value="1"/>
</dbReference>
<dbReference type="GO" id="GO:0016226">
    <property type="term" value="P:iron-sulfur cluster assembly"/>
    <property type="evidence" value="ECO:0007669"/>
    <property type="project" value="UniProtKB-UniRule"/>
</dbReference>
<reference evidence="5" key="1">
    <citation type="journal article" date="2020" name="Stud. Mycol.">
        <title>101 Dothideomycetes genomes: a test case for predicting lifestyles and emergence of pathogens.</title>
        <authorList>
            <person name="Haridas S."/>
            <person name="Albert R."/>
            <person name="Binder M."/>
            <person name="Bloem J."/>
            <person name="Labutti K."/>
            <person name="Salamov A."/>
            <person name="Andreopoulos B."/>
            <person name="Baker S."/>
            <person name="Barry K."/>
            <person name="Bills G."/>
            <person name="Bluhm B."/>
            <person name="Cannon C."/>
            <person name="Castanera R."/>
            <person name="Culley D."/>
            <person name="Daum C."/>
            <person name="Ezra D."/>
            <person name="Gonzalez J."/>
            <person name="Henrissat B."/>
            <person name="Kuo A."/>
            <person name="Liang C."/>
            <person name="Lipzen A."/>
            <person name="Lutzoni F."/>
            <person name="Magnuson J."/>
            <person name="Mondo S."/>
            <person name="Nolan M."/>
            <person name="Ohm R."/>
            <person name="Pangilinan J."/>
            <person name="Park H.-J."/>
            <person name="Ramirez L."/>
            <person name="Alfaro M."/>
            <person name="Sun H."/>
            <person name="Tritt A."/>
            <person name="Yoshinaga Y."/>
            <person name="Zwiers L.-H."/>
            <person name="Turgeon B."/>
            <person name="Goodwin S."/>
            <person name="Spatafora J."/>
            <person name="Crous P."/>
            <person name="Grigoriev I."/>
        </authorList>
    </citation>
    <scope>NUCLEOTIDE SEQUENCE</scope>
    <source>
        <strain evidence="5">CBS 119925</strain>
    </source>
</reference>
<dbReference type="InterPro" id="IPR028608">
    <property type="entry name" value="CIAO1/Cia1"/>
</dbReference>
<gene>
    <name evidence="3" type="primary">CIA1</name>
    <name evidence="5" type="ORF">M011DRAFT_469356</name>
</gene>
<evidence type="ECO:0000256" key="4">
    <source>
        <dbReference type="PROSITE-ProRule" id="PRU00221"/>
    </source>
</evidence>
<dbReference type="InterPro" id="IPR001680">
    <property type="entry name" value="WD40_rpt"/>
</dbReference>
<evidence type="ECO:0000256" key="3">
    <source>
        <dbReference type="HAMAP-Rule" id="MF_03037"/>
    </source>
</evidence>
<proteinExistence type="inferred from homology"/>
<evidence type="ECO:0000256" key="1">
    <source>
        <dbReference type="ARBA" id="ARBA00022574"/>
    </source>
</evidence>
<dbReference type="AlphaFoldDB" id="A0A6A6V962"/>
<dbReference type="EMBL" id="MU006581">
    <property type="protein sequence ID" value="KAF2745687.1"/>
    <property type="molecule type" value="Genomic_DNA"/>
</dbReference>
<organism evidence="5 6">
    <name type="scientific">Sporormia fimetaria CBS 119925</name>
    <dbReference type="NCBI Taxonomy" id="1340428"/>
    <lineage>
        <taxon>Eukaryota</taxon>
        <taxon>Fungi</taxon>
        <taxon>Dikarya</taxon>
        <taxon>Ascomycota</taxon>
        <taxon>Pezizomycotina</taxon>
        <taxon>Dothideomycetes</taxon>
        <taxon>Pleosporomycetidae</taxon>
        <taxon>Pleosporales</taxon>
        <taxon>Sporormiaceae</taxon>
        <taxon>Sporormia</taxon>
    </lineage>
</organism>
<name>A0A6A6V962_9PLEO</name>
<dbReference type="PANTHER" id="PTHR19920:SF0">
    <property type="entry name" value="CYTOSOLIC IRON-SULFUR PROTEIN ASSEMBLY PROTEIN CIAO1-RELATED"/>
    <property type="match status" value="1"/>
</dbReference>
<keyword evidence="1 4" id="KW-0853">WD repeat</keyword>
<dbReference type="GO" id="GO:0097361">
    <property type="term" value="C:cytosolic [4Fe-4S] assembly targeting complex"/>
    <property type="evidence" value="ECO:0007669"/>
    <property type="project" value="InterPro"/>
</dbReference>
<evidence type="ECO:0000256" key="2">
    <source>
        <dbReference type="ARBA" id="ARBA00022737"/>
    </source>
</evidence>
<protein>
    <recommendedName>
        <fullName evidence="3">Probable cytosolic iron-sulfur protein assembly protein 1</fullName>
    </recommendedName>
</protein>
<dbReference type="OrthoDB" id="284782at2759"/>
<feature type="repeat" description="WD" evidence="4">
    <location>
        <begin position="172"/>
        <end position="203"/>
    </location>
</feature>
<dbReference type="PROSITE" id="PS50294">
    <property type="entry name" value="WD_REPEATS_REGION"/>
    <property type="match status" value="2"/>
</dbReference>
<feature type="repeat" description="WD" evidence="4">
    <location>
        <begin position="127"/>
        <end position="159"/>
    </location>
</feature>
<dbReference type="PANTHER" id="PTHR19920">
    <property type="entry name" value="WD40 PROTEIN CIAO1"/>
    <property type="match status" value="1"/>
</dbReference>
<dbReference type="InterPro" id="IPR036322">
    <property type="entry name" value="WD40_repeat_dom_sf"/>
</dbReference>